<dbReference type="Proteomes" id="UP000006591">
    <property type="component" value="Chromosome 3"/>
</dbReference>
<dbReference type="EnsemblPlants" id="ONIVA03G05840.1">
    <property type="protein sequence ID" value="ONIVA03G05840.1"/>
    <property type="gene ID" value="ONIVA03G05840"/>
</dbReference>
<sequence length="181" mass="19554">MGNNILEDNERLRAKNRRIFQKVLDGGAEPVGELSAGCNSPGLLGSHAISVATSAKTMMNIVLEPNVTQLCKLRDGRFRDEFQTQQLIKGHKPNPSMVTYGPLEQLARCPTQQAKVTEAAFASFLLESSTPSRNSQTAASNPPSRQTLTPTTRAPRNPSPPPESLAATPKFGMPVPGNPRH</sequence>
<proteinExistence type="predicted"/>
<feature type="compositionally biased region" description="Polar residues" evidence="1">
    <location>
        <begin position="128"/>
        <end position="154"/>
    </location>
</feature>
<name>A0A0E0GHP9_ORYNI</name>
<organism evidence="2">
    <name type="scientific">Oryza nivara</name>
    <name type="common">Indian wild rice</name>
    <name type="synonym">Oryza sativa f. spontanea</name>
    <dbReference type="NCBI Taxonomy" id="4536"/>
    <lineage>
        <taxon>Eukaryota</taxon>
        <taxon>Viridiplantae</taxon>
        <taxon>Streptophyta</taxon>
        <taxon>Embryophyta</taxon>
        <taxon>Tracheophyta</taxon>
        <taxon>Spermatophyta</taxon>
        <taxon>Magnoliopsida</taxon>
        <taxon>Liliopsida</taxon>
        <taxon>Poales</taxon>
        <taxon>Poaceae</taxon>
        <taxon>BOP clade</taxon>
        <taxon>Oryzoideae</taxon>
        <taxon>Oryzeae</taxon>
        <taxon>Oryzinae</taxon>
        <taxon>Oryza</taxon>
    </lineage>
</organism>
<keyword evidence="3" id="KW-1185">Reference proteome</keyword>
<evidence type="ECO:0000313" key="3">
    <source>
        <dbReference type="Proteomes" id="UP000006591"/>
    </source>
</evidence>
<dbReference type="Gramene" id="ONIVA03G05840.1">
    <property type="protein sequence ID" value="ONIVA03G05840.1"/>
    <property type="gene ID" value="ONIVA03G05840"/>
</dbReference>
<feature type="region of interest" description="Disordered" evidence="1">
    <location>
        <begin position="128"/>
        <end position="181"/>
    </location>
</feature>
<accession>A0A0E0GHP9</accession>
<reference evidence="2" key="1">
    <citation type="submission" date="2015-04" db="UniProtKB">
        <authorList>
            <consortium name="EnsemblPlants"/>
        </authorList>
    </citation>
    <scope>IDENTIFICATION</scope>
    <source>
        <strain evidence="2">SL10</strain>
    </source>
</reference>
<evidence type="ECO:0000256" key="1">
    <source>
        <dbReference type="SAM" id="MobiDB-lite"/>
    </source>
</evidence>
<reference evidence="2" key="2">
    <citation type="submission" date="2018-04" db="EMBL/GenBank/DDBJ databases">
        <title>OnivRS2 (Oryza nivara Reference Sequence Version 2).</title>
        <authorList>
            <person name="Zhang J."/>
            <person name="Kudrna D."/>
            <person name="Lee S."/>
            <person name="Talag J."/>
            <person name="Rajasekar S."/>
            <person name="Welchert J."/>
            <person name="Hsing Y.-I."/>
            <person name="Wing R.A."/>
        </authorList>
    </citation>
    <scope>NUCLEOTIDE SEQUENCE [LARGE SCALE GENOMIC DNA]</scope>
    <source>
        <strain evidence="2">SL10</strain>
    </source>
</reference>
<dbReference type="HOGENOM" id="CLU_1491330_0_0_1"/>
<dbReference type="AlphaFoldDB" id="A0A0E0GHP9"/>
<evidence type="ECO:0000313" key="2">
    <source>
        <dbReference type="EnsemblPlants" id="ONIVA03G05840.1"/>
    </source>
</evidence>
<protein>
    <submittedName>
        <fullName evidence="2">Uncharacterized protein</fullName>
    </submittedName>
</protein>